<dbReference type="PANTHER" id="PTHR33494:SF1">
    <property type="entry name" value="C2H2-TYPE DOMAIN-CONTAINING PROTEIN-RELATED"/>
    <property type="match status" value="1"/>
</dbReference>
<feature type="domain" description="TRF2/HOY1 PH-like" evidence="2">
    <location>
        <begin position="117"/>
        <end position="234"/>
    </location>
</feature>
<dbReference type="PANTHER" id="PTHR33494">
    <property type="entry name" value="OS02G0793800 PROTEIN"/>
    <property type="match status" value="1"/>
</dbReference>
<protein>
    <recommendedName>
        <fullName evidence="2">TRF2/HOY1 PH-like domain-containing protein</fullName>
    </recommendedName>
</protein>
<dbReference type="Proteomes" id="UP000327013">
    <property type="component" value="Chromosome 1"/>
</dbReference>
<reference evidence="3 4" key="1">
    <citation type="submission" date="2019-06" db="EMBL/GenBank/DDBJ databases">
        <title>A chromosomal-level reference genome of Carpinus fangiana (Coryloideae, Betulaceae).</title>
        <authorList>
            <person name="Yang X."/>
            <person name="Wang Z."/>
            <person name="Zhang L."/>
            <person name="Hao G."/>
            <person name="Liu J."/>
            <person name="Yang Y."/>
        </authorList>
    </citation>
    <scope>NUCLEOTIDE SEQUENCE [LARGE SCALE GENOMIC DNA]</scope>
    <source>
        <strain evidence="3">Cfa_2016G</strain>
        <tissue evidence="3">Leaf</tissue>
    </source>
</reference>
<dbReference type="OrthoDB" id="1516808at2759"/>
<dbReference type="Pfam" id="PF24818">
    <property type="entry name" value="PH_TRF2_HOY1"/>
    <property type="match status" value="1"/>
</dbReference>
<organism evidence="3 4">
    <name type="scientific">Carpinus fangiana</name>
    <dbReference type="NCBI Taxonomy" id="176857"/>
    <lineage>
        <taxon>Eukaryota</taxon>
        <taxon>Viridiplantae</taxon>
        <taxon>Streptophyta</taxon>
        <taxon>Embryophyta</taxon>
        <taxon>Tracheophyta</taxon>
        <taxon>Spermatophyta</taxon>
        <taxon>Magnoliopsida</taxon>
        <taxon>eudicotyledons</taxon>
        <taxon>Gunneridae</taxon>
        <taxon>Pentapetalae</taxon>
        <taxon>rosids</taxon>
        <taxon>fabids</taxon>
        <taxon>Fagales</taxon>
        <taxon>Betulaceae</taxon>
        <taxon>Carpinus</taxon>
    </lineage>
</organism>
<accession>A0A5N6QFF9</accession>
<feature type="region of interest" description="Disordered" evidence="1">
    <location>
        <begin position="1"/>
        <end position="27"/>
    </location>
</feature>
<feature type="region of interest" description="Disordered" evidence="1">
    <location>
        <begin position="471"/>
        <end position="491"/>
    </location>
</feature>
<gene>
    <name evidence="3" type="ORF">FH972_001856</name>
</gene>
<evidence type="ECO:0000256" key="1">
    <source>
        <dbReference type="SAM" id="MobiDB-lite"/>
    </source>
</evidence>
<dbReference type="AlphaFoldDB" id="A0A5N6QFF9"/>
<evidence type="ECO:0000259" key="2">
    <source>
        <dbReference type="Pfam" id="PF24818"/>
    </source>
</evidence>
<keyword evidence="4" id="KW-1185">Reference proteome</keyword>
<evidence type="ECO:0000313" key="4">
    <source>
        <dbReference type="Proteomes" id="UP000327013"/>
    </source>
</evidence>
<dbReference type="EMBL" id="CM017321">
    <property type="protein sequence ID" value="KAE7997201.1"/>
    <property type="molecule type" value="Genomic_DNA"/>
</dbReference>
<dbReference type="InterPro" id="IPR057939">
    <property type="entry name" value="TRF2_HOY1_PH"/>
</dbReference>
<evidence type="ECO:0000313" key="3">
    <source>
        <dbReference type="EMBL" id="KAE7997201.1"/>
    </source>
</evidence>
<sequence>MVQIMNSGMDSDPKYRKRVGVKEEVEDSLEEQLGPLHKRSKLDPSLQQWNSGPDSLVIPPSMCNPLDEPSPLGLRLRKSPSLLDLIQMRLSQENASKLATLCKKDPKGACDKLKASNFPGSVLKIGTWEYKSRYEGDLVAKCYFMKHKLVWEVLDGSLKNKIEIQWSDIVAINANYPDDEPGTLDVVLARRPLFFRETNPQPRKHTLWQATADFTGGQASINRRHFLQCPQGTMGKHFEKLMQCDPRLNFLSQQPEIVLECPYFESKVAVFEDPNESGHAFDLRSEERPAFLDLGDVASPSGAQSSSSKSEQDFIGRAPEFFSQETSSSSSVMETHAIEEIRSIGGKSSKLLGHLDQIKVPGFHPSMSMSDLVNHIEHCIAEQVTSDNSIFSSNKQHRRDILEITQYLFSDSQSTSTFDEQSLMSRVNSLCCLIQKDPSIAQNLPAKRDDDVDENGDLEIDEAVAAAALESKPAEQFPASEGESTDSSGCKQALAMTKKDSFADLLINLPRIASLPQFLFSLPEDSDNQAR</sequence>
<name>A0A5N6QFF9_9ROSI</name>
<proteinExistence type="predicted"/>